<keyword evidence="2" id="KW-1185">Reference proteome</keyword>
<reference evidence="1 2" key="1">
    <citation type="submission" date="2019-02" db="EMBL/GenBank/DDBJ databases">
        <title>Complete genome sequence of Burkholderia cenocepacia phage BcepSaruman.</title>
        <authorList>
            <person name="Park K."/>
            <person name="Liu M."/>
            <person name="Gill J."/>
        </authorList>
    </citation>
    <scope>NUCLEOTIDE SEQUENCE [LARGE SCALE GENOMIC DNA]</scope>
</reference>
<name>A0A4D5ZHY8_9CAUD</name>
<dbReference type="EMBL" id="MK552140">
    <property type="protein sequence ID" value="QBX06678.1"/>
    <property type="molecule type" value="Genomic_DNA"/>
</dbReference>
<accession>A0A4D5ZHY8</accession>
<dbReference type="Proteomes" id="UP000296455">
    <property type="component" value="Segment"/>
</dbReference>
<evidence type="ECO:0000313" key="1">
    <source>
        <dbReference type="EMBL" id="QBX06678.1"/>
    </source>
</evidence>
<protein>
    <submittedName>
        <fullName evidence="1">Uncharacterized protein</fullName>
    </submittedName>
</protein>
<sequence>MNTEVEEVSTVPEQEPQPILRTYYQYTPVEVAGIKLFQYNGTNIQAHEDEQPANSTELEPPLSIGPTLCYYWDQDRYRWFWSPDLTKLDGAGAVARATAAADAAFSKVMAALNREYPEAERATWAQQRAAAEAVLAGGTSKLLASMLCAGETAEELALKIATKADAYDAALGAALFDLRKARAEAAAATLDSALASCKTVEDLVNYAWASEDIK</sequence>
<proteinExistence type="predicted"/>
<gene>
    <name evidence="1" type="ORF">BcepSaruman_265</name>
</gene>
<organism evidence="1 2">
    <name type="scientific">Burkholderia phage BcepSaruman</name>
    <dbReference type="NCBI Taxonomy" id="2530032"/>
    <lineage>
        <taxon>Viruses</taxon>
        <taxon>Duplodnaviria</taxon>
        <taxon>Heunggongvirae</taxon>
        <taxon>Uroviricota</taxon>
        <taxon>Caudoviricetes</taxon>
        <taxon>Sarumanvirus</taxon>
        <taxon>Sarumanvirus bcepsaruman</taxon>
    </lineage>
</organism>
<evidence type="ECO:0000313" key="2">
    <source>
        <dbReference type="Proteomes" id="UP000296455"/>
    </source>
</evidence>